<dbReference type="RefSeq" id="XP_056754569.1">
    <property type="nucleotide sequence ID" value="XM_056894821.1"/>
</dbReference>
<feature type="region of interest" description="Disordered" evidence="1">
    <location>
        <begin position="116"/>
        <end position="151"/>
    </location>
</feature>
<accession>A0AAD6EAG7</accession>
<keyword evidence="3" id="KW-1185">Reference proteome</keyword>
<organism evidence="2 3">
    <name type="scientific">Penicillium hordei</name>
    <dbReference type="NCBI Taxonomy" id="40994"/>
    <lineage>
        <taxon>Eukaryota</taxon>
        <taxon>Fungi</taxon>
        <taxon>Dikarya</taxon>
        <taxon>Ascomycota</taxon>
        <taxon>Pezizomycotina</taxon>
        <taxon>Eurotiomycetes</taxon>
        <taxon>Eurotiomycetidae</taxon>
        <taxon>Eurotiales</taxon>
        <taxon>Aspergillaceae</taxon>
        <taxon>Penicillium</taxon>
    </lineage>
</organism>
<dbReference type="EMBL" id="JAQJAE010000002">
    <property type="protein sequence ID" value="KAJ5607144.1"/>
    <property type="molecule type" value="Genomic_DNA"/>
</dbReference>
<dbReference type="GeneID" id="81585063"/>
<name>A0AAD6EAG7_9EURO</name>
<proteinExistence type="predicted"/>
<dbReference type="Proteomes" id="UP001213799">
    <property type="component" value="Unassembled WGS sequence"/>
</dbReference>
<dbReference type="AlphaFoldDB" id="A0AAD6EAG7"/>
<protein>
    <submittedName>
        <fullName evidence="2">Uncharacterized protein</fullName>
    </submittedName>
</protein>
<feature type="compositionally biased region" description="Basic and acidic residues" evidence="1">
    <location>
        <begin position="142"/>
        <end position="151"/>
    </location>
</feature>
<comment type="caution">
    <text evidence="2">The sequence shown here is derived from an EMBL/GenBank/DDBJ whole genome shotgun (WGS) entry which is preliminary data.</text>
</comment>
<reference evidence="2" key="2">
    <citation type="submission" date="2023-01" db="EMBL/GenBank/DDBJ databases">
        <authorList>
            <person name="Petersen C."/>
        </authorList>
    </citation>
    <scope>NUCLEOTIDE SEQUENCE</scope>
    <source>
        <strain evidence="2">IBT 12815</strain>
    </source>
</reference>
<evidence type="ECO:0000256" key="1">
    <source>
        <dbReference type="SAM" id="MobiDB-lite"/>
    </source>
</evidence>
<gene>
    <name evidence="2" type="ORF">N7537_003763</name>
</gene>
<reference evidence="2" key="1">
    <citation type="journal article" date="2023" name="IMA Fungus">
        <title>Comparative genomic study of the Penicillium genus elucidates a diverse pangenome and 15 lateral gene transfer events.</title>
        <authorList>
            <person name="Petersen C."/>
            <person name="Sorensen T."/>
            <person name="Nielsen M.R."/>
            <person name="Sondergaard T.E."/>
            <person name="Sorensen J.L."/>
            <person name="Fitzpatrick D.A."/>
            <person name="Frisvad J.C."/>
            <person name="Nielsen K.L."/>
        </authorList>
    </citation>
    <scope>NUCLEOTIDE SEQUENCE</scope>
    <source>
        <strain evidence="2">IBT 12815</strain>
    </source>
</reference>
<sequence>MAWPLCNDHIDHPSLSWQYEPSHGDSPFYKDVTATQTPIVTVAKPLSTEYSFYDPRVQHASALLDTNFTLPSTLGPLNLEYMDQDPMQGFFSQWNSTTEGLARDYRRLAESIVRVPSLDSPSVEEPSPPKDNDMLATQGNRTDGRRANKQE</sequence>
<evidence type="ECO:0000313" key="3">
    <source>
        <dbReference type="Proteomes" id="UP001213799"/>
    </source>
</evidence>
<evidence type="ECO:0000313" key="2">
    <source>
        <dbReference type="EMBL" id="KAJ5607144.1"/>
    </source>
</evidence>